<name>A0ABW0MDG8_9BURK</name>
<evidence type="ECO:0000313" key="1">
    <source>
        <dbReference type="EMBL" id="MFC5476120.1"/>
    </source>
</evidence>
<dbReference type="RefSeq" id="WP_378999990.1">
    <property type="nucleotide sequence ID" value="NZ_JBHSMT010000029.1"/>
</dbReference>
<organism evidence="1 2">
    <name type="scientific">Paraherbaspirillum soli</name>
    <dbReference type="NCBI Taxonomy" id="631222"/>
    <lineage>
        <taxon>Bacteria</taxon>
        <taxon>Pseudomonadati</taxon>
        <taxon>Pseudomonadota</taxon>
        <taxon>Betaproteobacteria</taxon>
        <taxon>Burkholderiales</taxon>
        <taxon>Oxalobacteraceae</taxon>
        <taxon>Paraherbaspirillum</taxon>
    </lineage>
</organism>
<keyword evidence="2" id="KW-1185">Reference proteome</keyword>
<gene>
    <name evidence="1" type="ORF">ACFPM8_19335</name>
</gene>
<sequence>MPHLDLHIEMLEESIDLDLRNLEKLRDMMQMLLDMSKDNPANQELAKKGIADAERHLKRLEALRKEGDGPVTLH</sequence>
<accession>A0ABW0MDG8</accession>
<protein>
    <submittedName>
        <fullName evidence="1">Uncharacterized protein</fullName>
    </submittedName>
</protein>
<proteinExistence type="predicted"/>
<reference evidence="2" key="1">
    <citation type="journal article" date="2019" name="Int. J. Syst. Evol. Microbiol.">
        <title>The Global Catalogue of Microorganisms (GCM) 10K type strain sequencing project: providing services to taxonomists for standard genome sequencing and annotation.</title>
        <authorList>
            <consortium name="The Broad Institute Genomics Platform"/>
            <consortium name="The Broad Institute Genome Sequencing Center for Infectious Disease"/>
            <person name="Wu L."/>
            <person name="Ma J."/>
        </authorList>
    </citation>
    <scope>NUCLEOTIDE SEQUENCE [LARGE SCALE GENOMIC DNA]</scope>
    <source>
        <strain evidence="2">JCM 17066</strain>
    </source>
</reference>
<evidence type="ECO:0000313" key="2">
    <source>
        <dbReference type="Proteomes" id="UP001596045"/>
    </source>
</evidence>
<comment type="caution">
    <text evidence="1">The sequence shown here is derived from an EMBL/GenBank/DDBJ whole genome shotgun (WGS) entry which is preliminary data.</text>
</comment>
<dbReference type="EMBL" id="JBHSMT010000029">
    <property type="protein sequence ID" value="MFC5476120.1"/>
    <property type="molecule type" value="Genomic_DNA"/>
</dbReference>
<dbReference type="Proteomes" id="UP001596045">
    <property type="component" value="Unassembled WGS sequence"/>
</dbReference>